<name>A0A6F8ZGT9_9FIRM</name>
<dbReference type="GO" id="GO:0005525">
    <property type="term" value="F:GTP binding"/>
    <property type="evidence" value="ECO:0007669"/>
    <property type="project" value="InterPro"/>
</dbReference>
<keyword evidence="1" id="KW-0812">Transmembrane</keyword>
<gene>
    <name evidence="3" type="ORF">R50_1350</name>
</gene>
<dbReference type="Proteomes" id="UP000503399">
    <property type="component" value="Chromosome"/>
</dbReference>
<feature type="transmembrane region" description="Helical" evidence="1">
    <location>
        <begin position="15"/>
        <end position="34"/>
    </location>
</feature>
<evidence type="ECO:0000256" key="1">
    <source>
        <dbReference type="SAM" id="Phobius"/>
    </source>
</evidence>
<reference evidence="3 4" key="1">
    <citation type="submission" date="2020-02" db="EMBL/GenBank/DDBJ databases">
        <authorList>
            <person name="Hogendoorn C."/>
        </authorList>
    </citation>
    <scope>NUCLEOTIDE SEQUENCE [LARGE SCALE GENOMIC DNA]</scope>
    <source>
        <strain evidence="3">R501</strain>
    </source>
</reference>
<evidence type="ECO:0000313" key="4">
    <source>
        <dbReference type="Proteomes" id="UP000503399"/>
    </source>
</evidence>
<dbReference type="AlphaFoldDB" id="A0A6F8ZGT9"/>
<dbReference type="Pfam" id="PF01926">
    <property type="entry name" value="MMR_HSR1"/>
    <property type="match status" value="1"/>
</dbReference>
<proteinExistence type="predicted"/>
<dbReference type="EMBL" id="LR778114">
    <property type="protein sequence ID" value="CAB1128856.1"/>
    <property type="molecule type" value="Genomic_DNA"/>
</dbReference>
<accession>A0A6F8ZGT9</accession>
<feature type="domain" description="G" evidence="2">
    <location>
        <begin position="52"/>
        <end position="140"/>
    </location>
</feature>
<dbReference type="KEGG" id="hfv:R50_1350"/>
<keyword evidence="1" id="KW-0472">Membrane</keyword>
<keyword evidence="1" id="KW-1133">Transmembrane helix</keyword>
<keyword evidence="4" id="KW-1185">Reference proteome</keyword>
<dbReference type="Gene3D" id="3.40.50.300">
    <property type="entry name" value="P-loop containing nucleotide triphosphate hydrolases"/>
    <property type="match status" value="1"/>
</dbReference>
<dbReference type="InterPro" id="IPR006073">
    <property type="entry name" value="GTP-bd"/>
</dbReference>
<protein>
    <submittedName>
        <fullName evidence="3">G domain-containing protein</fullName>
    </submittedName>
</protein>
<dbReference type="InterPro" id="IPR027417">
    <property type="entry name" value="P-loop_NTPase"/>
</dbReference>
<evidence type="ECO:0000313" key="3">
    <source>
        <dbReference type="EMBL" id="CAB1128856.1"/>
    </source>
</evidence>
<evidence type="ECO:0000259" key="2">
    <source>
        <dbReference type="Pfam" id="PF01926"/>
    </source>
</evidence>
<dbReference type="SUPFAM" id="SSF52540">
    <property type="entry name" value="P-loop containing nucleoside triphosphate hydrolases"/>
    <property type="match status" value="1"/>
</dbReference>
<dbReference type="CDD" id="cd00882">
    <property type="entry name" value="Ras_like_GTPase"/>
    <property type="match status" value="1"/>
</dbReference>
<organism evidence="3 4">
    <name type="scientific">Candidatus Hydrogenisulfobacillus filiaventi</name>
    <dbReference type="NCBI Taxonomy" id="2707344"/>
    <lineage>
        <taxon>Bacteria</taxon>
        <taxon>Bacillati</taxon>
        <taxon>Bacillota</taxon>
        <taxon>Clostridia</taxon>
        <taxon>Eubacteriales</taxon>
        <taxon>Clostridiales Family XVII. Incertae Sedis</taxon>
        <taxon>Candidatus Hydrogenisulfobacillus</taxon>
    </lineage>
</organism>
<sequence length="197" mass="21366">MEAAVVGRPNTGKTLFVLNFAAYLGLATVAVDVVDSDGRVSRRQWPVARARRQWVSPLPHRTLHLQRIRLPVAAGKVRRELVLIDSPGVLDGIPAAEAVRHAMALTLETVTHSSLILHLVDASRAEAAVGPFDRELAAYAPLVGAYAVLANKMDLPAAQAGLARVRRLLPAPVLIPLSARTGRGFREVKAFVFRHWA</sequence>